<keyword evidence="2" id="KW-1185">Reference proteome</keyword>
<dbReference type="SUPFAM" id="SSF56672">
    <property type="entry name" value="DNA/RNA polymerases"/>
    <property type="match status" value="1"/>
</dbReference>
<protein>
    <submittedName>
        <fullName evidence="1">Retrovirus-related Pol polyprotein from transposon</fullName>
    </submittedName>
</protein>
<name>A0ABD1V5L4_9LAMI</name>
<comment type="caution">
    <text evidence="1">The sequence shown here is derived from an EMBL/GenBank/DDBJ whole genome shotgun (WGS) entry which is preliminary data.</text>
</comment>
<reference evidence="2" key="1">
    <citation type="submission" date="2024-07" db="EMBL/GenBank/DDBJ databases">
        <title>Two chromosome-level genome assemblies of Korean endemic species Abeliophyllum distichum and Forsythia ovata (Oleaceae).</title>
        <authorList>
            <person name="Jang H."/>
        </authorList>
    </citation>
    <scope>NUCLEOTIDE SEQUENCE [LARGE SCALE GENOMIC DNA]</scope>
</reference>
<proteinExistence type="predicted"/>
<dbReference type="Proteomes" id="UP001604336">
    <property type="component" value="Unassembled WGS sequence"/>
</dbReference>
<evidence type="ECO:0000313" key="1">
    <source>
        <dbReference type="EMBL" id="KAL2532476.1"/>
    </source>
</evidence>
<accession>A0ABD1V5L4</accession>
<sequence length="212" mass="23336">MVNRMFPGMIGNNMELNPLKWTFRVASGKFLDNMVNQRGIEANPEKIRALIEMRSPSSPKEVQSLTGRLVALNRFISKAIKRGKSEFGPDPGGRPGTASYLLCKQCLPRCGNKKDTPEAGHLRKTDEVAVELSQFDISYKPRPSIKGQALADFVVEFAHIPVGSLETHPEEVPTWNLYVDGSSREVGAGARAEILLIRHDGHNLNCALSLGV</sequence>
<dbReference type="InterPro" id="IPR043502">
    <property type="entry name" value="DNA/RNA_pol_sf"/>
</dbReference>
<dbReference type="EMBL" id="JBFOLK010000002">
    <property type="protein sequence ID" value="KAL2532476.1"/>
    <property type="molecule type" value="Genomic_DNA"/>
</dbReference>
<evidence type="ECO:0000313" key="2">
    <source>
        <dbReference type="Proteomes" id="UP001604336"/>
    </source>
</evidence>
<organism evidence="1 2">
    <name type="scientific">Abeliophyllum distichum</name>
    <dbReference type="NCBI Taxonomy" id="126358"/>
    <lineage>
        <taxon>Eukaryota</taxon>
        <taxon>Viridiplantae</taxon>
        <taxon>Streptophyta</taxon>
        <taxon>Embryophyta</taxon>
        <taxon>Tracheophyta</taxon>
        <taxon>Spermatophyta</taxon>
        <taxon>Magnoliopsida</taxon>
        <taxon>eudicotyledons</taxon>
        <taxon>Gunneridae</taxon>
        <taxon>Pentapetalae</taxon>
        <taxon>asterids</taxon>
        <taxon>lamiids</taxon>
        <taxon>Lamiales</taxon>
        <taxon>Oleaceae</taxon>
        <taxon>Forsythieae</taxon>
        <taxon>Abeliophyllum</taxon>
    </lineage>
</organism>
<gene>
    <name evidence="1" type="ORF">Adt_05827</name>
</gene>
<dbReference type="AlphaFoldDB" id="A0ABD1V5L4"/>